<dbReference type="Pfam" id="PF00905">
    <property type="entry name" value="Transpeptidase"/>
    <property type="match status" value="1"/>
</dbReference>
<dbReference type="Gene3D" id="3.40.710.10">
    <property type="entry name" value="DD-peptidase/beta-lactamase superfamily"/>
    <property type="match status" value="1"/>
</dbReference>
<proteinExistence type="predicted"/>
<gene>
    <name evidence="3" type="ORF">GCM10025865_10110</name>
</gene>
<dbReference type="PANTHER" id="PTHR30627:SF24">
    <property type="entry name" value="PENICILLIN-BINDING PROTEIN 4B"/>
    <property type="match status" value="1"/>
</dbReference>
<protein>
    <recommendedName>
        <fullName evidence="2">Penicillin-binding protein transpeptidase domain-containing protein</fullName>
    </recommendedName>
</protein>
<feature type="region of interest" description="Disordered" evidence="1">
    <location>
        <begin position="138"/>
        <end position="182"/>
    </location>
</feature>
<evidence type="ECO:0000313" key="4">
    <source>
        <dbReference type="Proteomes" id="UP001321475"/>
    </source>
</evidence>
<dbReference type="InterPro" id="IPR012338">
    <property type="entry name" value="Beta-lactam/transpept-like"/>
</dbReference>
<accession>A0ABM8G160</accession>
<reference evidence="4" key="1">
    <citation type="journal article" date="2019" name="Int. J. Syst. Evol. Microbiol.">
        <title>The Global Catalogue of Microorganisms (GCM) 10K type strain sequencing project: providing services to taxonomists for standard genome sequencing and annotation.</title>
        <authorList>
            <consortium name="The Broad Institute Genomics Platform"/>
            <consortium name="The Broad Institute Genome Sequencing Center for Infectious Disease"/>
            <person name="Wu L."/>
            <person name="Ma J."/>
        </authorList>
    </citation>
    <scope>NUCLEOTIDE SEQUENCE [LARGE SCALE GENOMIC DNA]</scope>
    <source>
        <strain evidence="4">NBRC 108565</strain>
    </source>
</reference>
<dbReference type="InterPro" id="IPR050515">
    <property type="entry name" value="Beta-lactam/transpept"/>
</dbReference>
<organism evidence="3 4">
    <name type="scientific">Paraoerskovia sediminicola</name>
    <dbReference type="NCBI Taxonomy" id="1138587"/>
    <lineage>
        <taxon>Bacteria</taxon>
        <taxon>Bacillati</taxon>
        <taxon>Actinomycetota</taxon>
        <taxon>Actinomycetes</taxon>
        <taxon>Micrococcales</taxon>
        <taxon>Cellulomonadaceae</taxon>
        <taxon>Paraoerskovia</taxon>
    </lineage>
</organism>
<feature type="domain" description="Penicillin-binding protein transpeptidase" evidence="2">
    <location>
        <begin position="33"/>
        <end position="261"/>
    </location>
</feature>
<evidence type="ECO:0000313" key="3">
    <source>
        <dbReference type="EMBL" id="BDZ41712.1"/>
    </source>
</evidence>
<evidence type="ECO:0000259" key="2">
    <source>
        <dbReference type="Pfam" id="PF00905"/>
    </source>
</evidence>
<keyword evidence="4" id="KW-1185">Reference proteome</keyword>
<dbReference type="Proteomes" id="UP001321475">
    <property type="component" value="Chromosome"/>
</dbReference>
<dbReference type="SUPFAM" id="SSF56601">
    <property type="entry name" value="beta-lactamase/transpeptidase-like"/>
    <property type="match status" value="1"/>
</dbReference>
<feature type="compositionally biased region" description="Low complexity" evidence="1">
    <location>
        <begin position="138"/>
        <end position="172"/>
    </location>
</feature>
<sequence>MLRSGLTPDSILPCTPTITVDGREFQNVPGYPESSLGDIPLSEAIAHSCNTAMISQAGIVSQEALHDAAADLGLGVVAPGLGVPAAYGSVPETADGTAHAAALIGQGEVVASPLAMATLAASVAAGHRVEPVLVRPAAQDTAQGAAQDPVQDASEATPTDAAAEAPDTAGEAQVAPPNDLTPDEAAALHDLMRGVVTDGSGRALADLPGDLAAKTGTAEHGEGSGVHAWMIAIQDDLAVAVMVEDGESGSGTAGPLLHDFLEAAAQG</sequence>
<dbReference type="InterPro" id="IPR001460">
    <property type="entry name" value="PCN-bd_Tpept"/>
</dbReference>
<dbReference type="EMBL" id="AP027729">
    <property type="protein sequence ID" value="BDZ41712.1"/>
    <property type="molecule type" value="Genomic_DNA"/>
</dbReference>
<dbReference type="PANTHER" id="PTHR30627">
    <property type="entry name" value="PEPTIDOGLYCAN D,D-TRANSPEPTIDASE"/>
    <property type="match status" value="1"/>
</dbReference>
<evidence type="ECO:0000256" key="1">
    <source>
        <dbReference type="SAM" id="MobiDB-lite"/>
    </source>
</evidence>
<name>A0ABM8G160_9CELL</name>